<keyword evidence="2" id="KW-1185">Reference proteome</keyword>
<organism evidence="1 2">
    <name type="scientific">Marinifilum flexuosum</name>
    <dbReference type="NCBI Taxonomy" id="1117708"/>
    <lineage>
        <taxon>Bacteria</taxon>
        <taxon>Pseudomonadati</taxon>
        <taxon>Bacteroidota</taxon>
        <taxon>Bacteroidia</taxon>
        <taxon>Marinilabiliales</taxon>
        <taxon>Marinifilaceae</taxon>
    </lineage>
</organism>
<dbReference type="Gene3D" id="3.40.50.300">
    <property type="entry name" value="P-loop containing nucleotide triphosphate hydrolases"/>
    <property type="match status" value="1"/>
</dbReference>
<evidence type="ECO:0008006" key="3">
    <source>
        <dbReference type="Google" id="ProtNLM"/>
    </source>
</evidence>
<comment type="caution">
    <text evidence="1">The sequence shown here is derived from an EMBL/GenBank/DDBJ whole genome shotgun (WGS) entry which is preliminary data.</text>
</comment>
<dbReference type="EMBL" id="RAPQ01000009">
    <property type="protein sequence ID" value="RKE02339.1"/>
    <property type="molecule type" value="Genomic_DNA"/>
</dbReference>
<proteinExistence type="predicted"/>
<protein>
    <recommendedName>
        <fullName evidence="3">AAA+ ATPase domain-containing protein</fullName>
    </recommendedName>
</protein>
<name>A0A419X402_9BACT</name>
<dbReference type="AlphaFoldDB" id="A0A419X402"/>
<dbReference type="RefSeq" id="WP_120240218.1">
    <property type="nucleotide sequence ID" value="NZ_RAPQ01000009.1"/>
</dbReference>
<dbReference type="Proteomes" id="UP000284531">
    <property type="component" value="Unassembled WGS sequence"/>
</dbReference>
<dbReference type="OrthoDB" id="796468at2"/>
<gene>
    <name evidence="1" type="ORF">BXY64_2427</name>
</gene>
<evidence type="ECO:0000313" key="2">
    <source>
        <dbReference type="Proteomes" id="UP000284531"/>
    </source>
</evidence>
<evidence type="ECO:0000313" key="1">
    <source>
        <dbReference type="EMBL" id="RKE02339.1"/>
    </source>
</evidence>
<sequence length="211" mass="23886">MTTTTLKRKRAVTVSEIYTKKYNTLPFDGAWKAFVGEPELTGAWIVWGESGNGKTSFALQLTKYFATLGKKVAYDSLEEGASLSMKNAFMRTGMEEVKRRVILLDAEPIDQLIERLQKRKSPDVVIIDSLQYTGMKYQDTLDLRSMFPKKLFVYISHADGKKPASRVAVSVKFDAFVKIRVEGYKAFPISRYGGGEPYVIWEEGAADYHLQ</sequence>
<accession>A0A419X402</accession>
<dbReference type="SUPFAM" id="SSF52540">
    <property type="entry name" value="P-loop containing nucleoside triphosphate hydrolases"/>
    <property type="match status" value="1"/>
</dbReference>
<dbReference type="InterPro" id="IPR027417">
    <property type="entry name" value="P-loop_NTPase"/>
</dbReference>
<reference evidence="1 2" key="1">
    <citation type="submission" date="2018-09" db="EMBL/GenBank/DDBJ databases">
        <title>Genomic Encyclopedia of Archaeal and Bacterial Type Strains, Phase II (KMG-II): from individual species to whole genera.</title>
        <authorList>
            <person name="Goeker M."/>
        </authorList>
    </citation>
    <scope>NUCLEOTIDE SEQUENCE [LARGE SCALE GENOMIC DNA]</scope>
    <source>
        <strain evidence="1 2">DSM 21950</strain>
    </source>
</reference>